<dbReference type="InterPro" id="IPR002885">
    <property type="entry name" value="PPR_rpt"/>
</dbReference>
<dbReference type="InterPro" id="IPR046849">
    <property type="entry name" value="E2_motif"/>
</dbReference>
<reference evidence="6" key="1">
    <citation type="journal article" date="2020" name="Nat. Commun.">
        <title>Genome sequence of the cluster root forming white lupin.</title>
        <authorList>
            <person name="Hufnagel B."/>
            <person name="Marques A."/>
            <person name="Soriano A."/>
            <person name="Marques L."/>
            <person name="Divol F."/>
            <person name="Doumas P."/>
            <person name="Sallet E."/>
            <person name="Mancinotti D."/>
            <person name="Carrere S."/>
            <person name="Marande W."/>
            <person name="Arribat S."/>
            <person name="Keller J."/>
            <person name="Huneau C."/>
            <person name="Blein T."/>
            <person name="Aime D."/>
            <person name="Laguerre M."/>
            <person name="Taylor J."/>
            <person name="Schubert V."/>
            <person name="Nelson M."/>
            <person name="Geu-Flores F."/>
            <person name="Crespi M."/>
            <person name="Gallardo-Guerrero K."/>
            <person name="Delaux P.-M."/>
            <person name="Salse J."/>
            <person name="Berges H."/>
            <person name="Guyot R."/>
            <person name="Gouzy J."/>
            <person name="Peret B."/>
        </authorList>
    </citation>
    <scope>NUCLEOTIDE SEQUENCE [LARGE SCALE GENOMIC DNA]</scope>
    <source>
        <strain evidence="6">cv. Amiga</strain>
    </source>
</reference>
<dbReference type="OrthoDB" id="330671at2759"/>
<protein>
    <submittedName>
        <fullName evidence="5">Putative tetratricopeptide-like helical domain, DYW domain-containing protein</fullName>
    </submittedName>
</protein>
<dbReference type="Pfam" id="PF20431">
    <property type="entry name" value="E_motif"/>
    <property type="match status" value="1"/>
</dbReference>
<accession>A0A6A4R4K0</accession>
<sequence length="588" mass="66696">MIRFCSTFTKHPFHSNHYYRLSSLIDSCKSLHQIKQTHAQLITNGLISHLVSVNKVLKIISFSRFGSLSYAHKLFDQTPQPDFFVFAFGACRNGLGVQEGEQVRVHALKVGLESNVFVVNALIGMYGKWGLVEEGQKVFELAIEYRDLYSWNTMIAAYVGSGNMSRAKEVFDEMQERDVVSWSTIIAGYVQVGRFMEGLDFFHNMLQVGPKPNEYTLVSALSACSNLVALDQGKWIHVYIGRGEIKMNERLLASIIDMYAKCGEIESASRVFCEHKVKYRVWPWNAMIGGLAMHGKATEAMNIFEQMKAEKVSPNKVTFVALLNACSHGYMVKEGKFYFRSMASDYGINPEIEHYGCMVDLLSRAGLLKEAEEMIASMPMAPDVAIWGALLNACRIYKDMERGYRIGKIIKEIDPNHIGCHVLLGNIYSTSGRWNDARMLREKNDSSERKKVPGCSSIELKGVFHQFLVGDQFHPQSKEIYSFLAEMMIRLKNAGYFPELGELLLDIDDEEDKETALSIHSEKLAIAFGLMNTAPGTPIRIVKNLRVCGDCHQATKFISKVYDRVIIVRDRTRYHHFKDGSCSCKDYW</sequence>
<dbReference type="AlphaFoldDB" id="A0A6A4R4K0"/>
<gene>
    <name evidence="5" type="ORF">Lalb_Chr01g0008801</name>
</gene>
<dbReference type="GO" id="GO:0008270">
    <property type="term" value="F:zinc ion binding"/>
    <property type="evidence" value="ECO:0007669"/>
    <property type="project" value="InterPro"/>
</dbReference>
<proteinExistence type="inferred from homology"/>
<dbReference type="Pfam" id="PF14432">
    <property type="entry name" value="DYW_deaminase"/>
    <property type="match status" value="1"/>
</dbReference>
<dbReference type="EMBL" id="WOCE01000001">
    <property type="protein sequence ID" value="KAE9620987.1"/>
    <property type="molecule type" value="Genomic_DNA"/>
</dbReference>
<dbReference type="SUPFAM" id="SSF48452">
    <property type="entry name" value="TPR-like"/>
    <property type="match status" value="1"/>
</dbReference>
<evidence type="ECO:0000256" key="3">
    <source>
        <dbReference type="PROSITE-ProRule" id="PRU00708"/>
    </source>
</evidence>
<evidence type="ECO:0000256" key="1">
    <source>
        <dbReference type="ARBA" id="ARBA00006643"/>
    </source>
</evidence>
<dbReference type="InterPro" id="IPR046848">
    <property type="entry name" value="E_motif"/>
</dbReference>
<dbReference type="Pfam" id="PF20430">
    <property type="entry name" value="Eplus_motif"/>
    <property type="match status" value="1"/>
</dbReference>
<dbReference type="InterPro" id="IPR046960">
    <property type="entry name" value="PPR_At4g14850-like_plant"/>
</dbReference>
<evidence type="ECO:0000313" key="6">
    <source>
        <dbReference type="Proteomes" id="UP000447434"/>
    </source>
</evidence>
<feature type="domain" description="DYW" evidence="4">
    <location>
        <begin position="495"/>
        <end position="588"/>
    </location>
</feature>
<comment type="caution">
    <text evidence="5">The sequence shown here is derived from an EMBL/GenBank/DDBJ whole genome shotgun (WGS) entry which is preliminary data.</text>
</comment>
<dbReference type="GO" id="GO:0009451">
    <property type="term" value="P:RNA modification"/>
    <property type="evidence" value="ECO:0007669"/>
    <property type="project" value="InterPro"/>
</dbReference>
<dbReference type="InterPro" id="IPR011990">
    <property type="entry name" value="TPR-like_helical_dom_sf"/>
</dbReference>
<dbReference type="InterPro" id="IPR032867">
    <property type="entry name" value="DYW_dom"/>
</dbReference>
<feature type="repeat" description="PPR" evidence="3">
    <location>
        <begin position="147"/>
        <end position="181"/>
    </location>
</feature>
<feature type="repeat" description="PPR" evidence="3">
    <location>
        <begin position="280"/>
        <end position="314"/>
    </location>
</feature>
<dbReference type="PANTHER" id="PTHR47926">
    <property type="entry name" value="PENTATRICOPEPTIDE REPEAT-CONTAINING PROTEIN"/>
    <property type="match status" value="1"/>
</dbReference>
<comment type="similarity">
    <text evidence="1">Belongs to the PPR family. PCMP-H subfamily.</text>
</comment>
<dbReference type="FunFam" id="1.25.40.10:FF:000184">
    <property type="entry name" value="Pentatricopeptide repeat-containing protein, chloroplastic"/>
    <property type="match status" value="1"/>
</dbReference>
<dbReference type="Pfam" id="PF13041">
    <property type="entry name" value="PPR_2"/>
    <property type="match status" value="2"/>
</dbReference>
<dbReference type="PANTHER" id="PTHR47926:SF436">
    <property type="entry name" value="PENTATRICOPEPTIDE REPEAT-CONTAINING PROTEIN ELI1, CHLOROPLASTIC-LIKE ISOFORM X2"/>
    <property type="match status" value="1"/>
</dbReference>
<dbReference type="FunFam" id="1.25.40.10:FF:000348">
    <property type="entry name" value="Pentatricopeptide repeat-containing protein chloroplastic"/>
    <property type="match status" value="1"/>
</dbReference>
<evidence type="ECO:0000313" key="5">
    <source>
        <dbReference type="EMBL" id="KAE9620987.1"/>
    </source>
</evidence>
<keyword evidence="2" id="KW-0677">Repeat</keyword>
<dbReference type="Gene3D" id="1.25.40.10">
    <property type="entry name" value="Tetratricopeptide repeat domain"/>
    <property type="match status" value="4"/>
</dbReference>
<evidence type="ECO:0000256" key="2">
    <source>
        <dbReference type="ARBA" id="ARBA00022737"/>
    </source>
</evidence>
<dbReference type="GO" id="GO:0003723">
    <property type="term" value="F:RNA binding"/>
    <property type="evidence" value="ECO:0007669"/>
    <property type="project" value="InterPro"/>
</dbReference>
<evidence type="ECO:0000259" key="4">
    <source>
        <dbReference type="Pfam" id="PF14432"/>
    </source>
</evidence>
<dbReference type="Pfam" id="PF01535">
    <property type="entry name" value="PPR"/>
    <property type="match status" value="3"/>
</dbReference>
<dbReference type="NCBIfam" id="TIGR00756">
    <property type="entry name" value="PPR"/>
    <property type="match status" value="3"/>
</dbReference>
<name>A0A6A4R4K0_LUPAL</name>
<dbReference type="Proteomes" id="UP000447434">
    <property type="component" value="Chromosome 1"/>
</dbReference>
<keyword evidence="6" id="KW-1185">Reference proteome</keyword>
<organism evidence="5 6">
    <name type="scientific">Lupinus albus</name>
    <name type="common">White lupine</name>
    <name type="synonym">Lupinus termis</name>
    <dbReference type="NCBI Taxonomy" id="3870"/>
    <lineage>
        <taxon>Eukaryota</taxon>
        <taxon>Viridiplantae</taxon>
        <taxon>Streptophyta</taxon>
        <taxon>Embryophyta</taxon>
        <taxon>Tracheophyta</taxon>
        <taxon>Spermatophyta</taxon>
        <taxon>Magnoliopsida</taxon>
        <taxon>eudicotyledons</taxon>
        <taxon>Gunneridae</taxon>
        <taxon>Pentapetalae</taxon>
        <taxon>rosids</taxon>
        <taxon>fabids</taxon>
        <taxon>Fabales</taxon>
        <taxon>Fabaceae</taxon>
        <taxon>Papilionoideae</taxon>
        <taxon>50 kb inversion clade</taxon>
        <taxon>genistoids sensu lato</taxon>
        <taxon>core genistoids</taxon>
        <taxon>Genisteae</taxon>
        <taxon>Lupinus</taxon>
    </lineage>
</organism>
<dbReference type="PROSITE" id="PS51375">
    <property type="entry name" value="PPR"/>
    <property type="match status" value="2"/>
</dbReference>